<dbReference type="PANTHER" id="PTHR45694">
    <property type="entry name" value="GLUTAREDOXIN 2"/>
    <property type="match status" value="1"/>
</dbReference>
<dbReference type="GO" id="GO:0015038">
    <property type="term" value="F:glutathione disulfide oxidoreductase activity"/>
    <property type="evidence" value="ECO:0007669"/>
    <property type="project" value="TreeGrafter"/>
</dbReference>
<organism evidence="3 4">
    <name type="scientific">Letharia lupina</name>
    <dbReference type="NCBI Taxonomy" id="560253"/>
    <lineage>
        <taxon>Eukaryota</taxon>
        <taxon>Fungi</taxon>
        <taxon>Dikarya</taxon>
        <taxon>Ascomycota</taxon>
        <taxon>Pezizomycotina</taxon>
        <taxon>Lecanoromycetes</taxon>
        <taxon>OSLEUM clade</taxon>
        <taxon>Lecanoromycetidae</taxon>
        <taxon>Lecanorales</taxon>
        <taxon>Lecanorineae</taxon>
        <taxon>Parmeliaceae</taxon>
        <taxon>Letharia</taxon>
    </lineage>
</organism>
<evidence type="ECO:0000313" key="4">
    <source>
        <dbReference type="Proteomes" id="UP000593566"/>
    </source>
</evidence>
<reference evidence="3 4" key="1">
    <citation type="journal article" date="2020" name="Genomics">
        <title>Complete, high-quality genomes from long-read metagenomic sequencing of two wolf lichen thalli reveals enigmatic genome architecture.</title>
        <authorList>
            <person name="McKenzie S.K."/>
            <person name="Walston R.F."/>
            <person name="Allen J.L."/>
        </authorList>
    </citation>
    <scope>NUCLEOTIDE SEQUENCE [LARGE SCALE GENOMIC DNA]</scope>
    <source>
        <strain evidence="3">WasteWater1</strain>
    </source>
</reference>
<dbReference type="GeneID" id="59335053"/>
<protein>
    <recommendedName>
        <fullName evidence="2">Glutaredoxin domain-containing protein</fullName>
    </recommendedName>
</protein>
<evidence type="ECO:0000313" key="3">
    <source>
        <dbReference type="EMBL" id="KAF6217825.1"/>
    </source>
</evidence>
<dbReference type="GO" id="GO:0005801">
    <property type="term" value="C:cis-Golgi network"/>
    <property type="evidence" value="ECO:0007669"/>
    <property type="project" value="TreeGrafter"/>
</dbReference>
<dbReference type="PROSITE" id="PS51354">
    <property type="entry name" value="GLUTAREDOXIN_2"/>
    <property type="match status" value="1"/>
</dbReference>
<proteinExistence type="predicted"/>
<gene>
    <name evidence="3" type="ORF">HO133_006652</name>
</gene>
<dbReference type="GO" id="GO:0034599">
    <property type="term" value="P:cellular response to oxidative stress"/>
    <property type="evidence" value="ECO:0007669"/>
    <property type="project" value="TreeGrafter"/>
</dbReference>
<comment type="caution">
    <text evidence="3">The sequence shown here is derived from an EMBL/GenBank/DDBJ whole genome shotgun (WGS) entry which is preliminary data.</text>
</comment>
<dbReference type="InterPro" id="IPR036249">
    <property type="entry name" value="Thioredoxin-like_sf"/>
</dbReference>
<dbReference type="Gene3D" id="3.40.30.10">
    <property type="entry name" value="Glutaredoxin"/>
    <property type="match status" value="1"/>
</dbReference>
<name>A0A8H6C6L0_9LECA</name>
<dbReference type="GO" id="GO:0000324">
    <property type="term" value="C:fungal-type vacuole"/>
    <property type="evidence" value="ECO:0007669"/>
    <property type="project" value="TreeGrafter"/>
</dbReference>
<dbReference type="EMBL" id="JACCJB010000025">
    <property type="protein sequence ID" value="KAF6217825.1"/>
    <property type="molecule type" value="Genomic_DNA"/>
</dbReference>
<dbReference type="CDD" id="cd03419">
    <property type="entry name" value="GRX_GRXh_1_2_like"/>
    <property type="match status" value="1"/>
</dbReference>
<feature type="region of interest" description="Disordered" evidence="1">
    <location>
        <begin position="52"/>
        <end position="161"/>
    </location>
</feature>
<accession>A0A8H6C6L0</accession>
<dbReference type="Proteomes" id="UP000593566">
    <property type="component" value="Unassembled WGS sequence"/>
</dbReference>
<dbReference type="RefSeq" id="XP_037147260.1">
    <property type="nucleotide sequence ID" value="XM_037297550.1"/>
</dbReference>
<dbReference type="PANTHER" id="PTHR45694:SF5">
    <property type="entry name" value="GLUTAREDOXIN 2"/>
    <property type="match status" value="1"/>
</dbReference>
<feature type="domain" description="Glutaredoxin" evidence="2">
    <location>
        <begin position="180"/>
        <end position="245"/>
    </location>
</feature>
<keyword evidence="4" id="KW-1185">Reference proteome</keyword>
<sequence>MPSTRRVKVLAIALAIAVCTILYLSNDSSSQDFYSRTVAALDKKQASDQEVAQKLQDIKDAAKAQEPVAPTTPQKPIAASNEDGKPIEVKPPAYAEEQNSDNPTGRKADDDAKSVAGRKTMLKGGETKDLHSGKEAPMAVDREKEKYPAGKKVEKEEKVESKEDHEVEMELNSILKKGPIIIFSKSYCPFSAKAKRILLEKYTIVPAPYVVELDTHPLGPGLQAALAKSTGRRTVPNVLVSGRSIGGGDDIEALDAGGGLVEKVKGMAGKRIMEAKLTEEQ</sequence>
<dbReference type="Pfam" id="PF00462">
    <property type="entry name" value="Glutaredoxin"/>
    <property type="match status" value="1"/>
</dbReference>
<dbReference type="PRINTS" id="PR00160">
    <property type="entry name" value="GLUTAREDOXIN"/>
</dbReference>
<dbReference type="AlphaFoldDB" id="A0A8H6C6L0"/>
<dbReference type="InterPro" id="IPR002109">
    <property type="entry name" value="Glutaredoxin"/>
</dbReference>
<dbReference type="InterPro" id="IPR014025">
    <property type="entry name" value="Glutaredoxin_subgr"/>
</dbReference>
<dbReference type="GO" id="GO:0005796">
    <property type="term" value="C:Golgi lumen"/>
    <property type="evidence" value="ECO:0007669"/>
    <property type="project" value="TreeGrafter"/>
</dbReference>
<feature type="compositionally biased region" description="Basic and acidic residues" evidence="1">
    <location>
        <begin position="125"/>
        <end position="161"/>
    </location>
</feature>
<evidence type="ECO:0000256" key="1">
    <source>
        <dbReference type="SAM" id="MobiDB-lite"/>
    </source>
</evidence>
<evidence type="ECO:0000259" key="2">
    <source>
        <dbReference type="Pfam" id="PF00462"/>
    </source>
</evidence>
<dbReference type="SUPFAM" id="SSF52833">
    <property type="entry name" value="Thioredoxin-like"/>
    <property type="match status" value="1"/>
</dbReference>
<feature type="compositionally biased region" description="Basic and acidic residues" evidence="1">
    <location>
        <begin position="104"/>
        <end position="113"/>
    </location>
</feature>